<dbReference type="SUPFAM" id="SSF56112">
    <property type="entry name" value="Protein kinase-like (PK-like)"/>
    <property type="match status" value="1"/>
</dbReference>
<name>A0ABC8D813_BACVE</name>
<dbReference type="Pfam" id="PF01636">
    <property type="entry name" value="APH"/>
    <property type="match status" value="1"/>
</dbReference>
<evidence type="ECO:0000313" key="2">
    <source>
        <dbReference type="EMBL" id="AWX72067.1"/>
    </source>
</evidence>
<proteinExistence type="predicted"/>
<dbReference type="EMBL" id="CP030150">
    <property type="protein sequence ID" value="AWX72067.1"/>
    <property type="molecule type" value="Genomic_DNA"/>
</dbReference>
<dbReference type="PANTHER" id="PTHR21310">
    <property type="entry name" value="AMINOGLYCOSIDE PHOSPHOTRANSFERASE-RELATED-RELATED"/>
    <property type="match status" value="1"/>
</dbReference>
<dbReference type="InterPro" id="IPR002575">
    <property type="entry name" value="Aminoglycoside_PTrfase"/>
</dbReference>
<gene>
    <name evidence="2" type="ORF">BVDSYZ_08550</name>
</gene>
<dbReference type="InterPro" id="IPR011009">
    <property type="entry name" value="Kinase-like_dom_sf"/>
</dbReference>
<protein>
    <submittedName>
        <fullName evidence="2">Aminoglycoside phosphotransferase family protein</fullName>
    </submittedName>
</protein>
<organism evidence="2 3">
    <name type="scientific">Bacillus velezensis</name>
    <dbReference type="NCBI Taxonomy" id="492670"/>
    <lineage>
        <taxon>Bacteria</taxon>
        <taxon>Bacillati</taxon>
        <taxon>Bacillota</taxon>
        <taxon>Bacilli</taxon>
        <taxon>Bacillales</taxon>
        <taxon>Bacillaceae</taxon>
        <taxon>Bacillus</taxon>
        <taxon>Bacillus amyloliquefaciens group</taxon>
    </lineage>
</organism>
<reference evidence="2 3" key="1">
    <citation type="submission" date="2018-06" db="EMBL/GenBank/DDBJ databases">
        <title>Complete Genome Sequence of Bacillus velezensis DSYZ, a Plant Growth-Promoting Rhizobacterium with Antifungal Activity.</title>
        <authorList>
            <person name="Du B."/>
            <person name="Ding Y."/>
            <person name="Liu K."/>
            <person name="Yao L."/>
            <person name="Wang C."/>
            <person name="Li H."/>
            <person name="Liu H."/>
        </authorList>
    </citation>
    <scope>NUCLEOTIDE SEQUENCE [LARGE SCALE GENOMIC DNA]</scope>
    <source>
        <strain evidence="2 3">DSYZ</strain>
    </source>
</reference>
<feature type="domain" description="Aminoglycoside phosphotransferase" evidence="1">
    <location>
        <begin position="31"/>
        <end position="236"/>
    </location>
</feature>
<evidence type="ECO:0000313" key="3">
    <source>
        <dbReference type="Proteomes" id="UP000250069"/>
    </source>
</evidence>
<dbReference type="RefSeq" id="WP_061861453.1">
    <property type="nucleotide sequence ID" value="NZ_CP015443.1"/>
</dbReference>
<accession>A0ABC8D813</accession>
<sequence length="268" mass="30798">MDKWLKAELESKIGAINHMSLLDEQGGTSTVRKIVAGQDAFLLKSSFQQKYREWLMREAFVLQKLTETRRLPVPIYYGMIQEQHASHIIMSFEDGITLTSALRKAKGDTEKKKLIKSFGRFLQRLHETEMVPGLQPESDWLDLQIKRAGEYVKKGQAEGSAELLKELDRYRPVPVQQTMIHGDCTTDNVLVKDGEVYLFIDAAGISAGDPRYDESLAISHFVTNEACLNAFYEGYCRYRVSKQEFEYFNDGLYEFFLKNLLCKKSILL</sequence>
<dbReference type="InterPro" id="IPR051678">
    <property type="entry name" value="AGP_Transferase"/>
</dbReference>
<dbReference type="AlphaFoldDB" id="A0ABC8D813"/>
<dbReference type="Gene3D" id="3.90.1200.10">
    <property type="match status" value="1"/>
</dbReference>
<dbReference type="Proteomes" id="UP000250069">
    <property type="component" value="Chromosome"/>
</dbReference>
<evidence type="ECO:0000259" key="1">
    <source>
        <dbReference type="Pfam" id="PF01636"/>
    </source>
</evidence>